<dbReference type="NCBIfam" id="NF047646">
    <property type="entry name" value="REP_Tyr_transpos"/>
    <property type="match status" value="1"/>
</dbReference>
<name>A0A4R2I4U8_9GAMM</name>
<dbReference type="OrthoDB" id="9794403at2"/>
<dbReference type="GO" id="GO:0043565">
    <property type="term" value="F:sequence-specific DNA binding"/>
    <property type="evidence" value="ECO:0007669"/>
    <property type="project" value="TreeGrafter"/>
</dbReference>
<comment type="caution">
    <text evidence="2">The sequence shown here is derived from an EMBL/GenBank/DDBJ whole genome shotgun (WGS) entry which is preliminary data.</text>
</comment>
<proteinExistence type="predicted"/>
<dbReference type="InterPro" id="IPR002686">
    <property type="entry name" value="Transposase_17"/>
</dbReference>
<dbReference type="PANTHER" id="PTHR36966">
    <property type="entry name" value="REP-ASSOCIATED TYROSINE TRANSPOSASE"/>
    <property type="match status" value="1"/>
</dbReference>
<dbReference type="GO" id="GO:0004803">
    <property type="term" value="F:transposase activity"/>
    <property type="evidence" value="ECO:0007669"/>
    <property type="project" value="InterPro"/>
</dbReference>
<dbReference type="EMBL" id="SLWQ01000007">
    <property type="protein sequence ID" value="TCO38902.1"/>
    <property type="molecule type" value="Genomic_DNA"/>
</dbReference>
<evidence type="ECO:0000313" key="2">
    <source>
        <dbReference type="EMBL" id="TCO38902.1"/>
    </source>
</evidence>
<keyword evidence="3" id="KW-1185">Reference proteome</keyword>
<evidence type="ECO:0000313" key="3">
    <source>
        <dbReference type="Proteomes" id="UP000294862"/>
    </source>
</evidence>
<dbReference type="SMART" id="SM01321">
    <property type="entry name" value="Y1_Tnp"/>
    <property type="match status" value="1"/>
</dbReference>
<protein>
    <submittedName>
        <fullName evidence="2">Putative transposase</fullName>
    </submittedName>
</protein>
<dbReference type="AlphaFoldDB" id="A0A4R2I4U8"/>
<dbReference type="PANTHER" id="PTHR36966:SF1">
    <property type="entry name" value="REP-ASSOCIATED TYROSINE TRANSPOSASE"/>
    <property type="match status" value="1"/>
</dbReference>
<dbReference type="SUPFAM" id="SSF143422">
    <property type="entry name" value="Transposase IS200-like"/>
    <property type="match status" value="1"/>
</dbReference>
<dbReference type="Proteomes" id="UP000294862">
    <property type="component" value="Unassembled WGS sequence"/>
</dbReference>
<sequence>MPNYRRALIPGGTYFFTVALADRRLTLLLSHIDLLRAAYAETARGHPFETRAIVLLPEHLHAIWTLPPGDCDFSGRWKLIKERFSRAVRRVEPALGQVWQPRFWEHAIRDERDFETHADYVHRNPVKHGFVRDAIDWPYSSIRRYIAHARIACRKRDDSEP</sequence>
<dbReference type="Gene3D" id="3.30.70.1290">
    <property type="entry name" value="Transposase IS200-like"/>
    <property type="match status" value="1"/>
</dbReference>
<accession>A0A4R2I4U8</accession>
<dbReference type="GO" id="GO:0006313">
    <property type="term" value="P:DNA transposition"/>
    <property type="evidence" value="ECO:0007669"/>
    <property type="project" value="InterPro"/>
</dbReference>
<dbReference type="InterPro" id="IPR036515">
    <property type="entry name" value="Transposase_17_sf"/>
</dbReference>
<feature type="domain" description="Transposase IS200-like" evidence="1">
    <location>
        <begin position="9"/>
        <end position="124"/>
    </location>
</feature>
<organism evidence="2 3">
    <name type="scientific">Dokdonella fugitiva</name>
    <dbReference type="NCBI Taxonomy" id="328517"/>
    <lineage>
        <taxon>Bacteria</taxon>
        <taxon>Pseudomonadati</taxon>
        <taxon>Pseudomonadota</taxon>
        <taxon>Gammaproteobacteria</taxon>
        <taxon>Lysobacterales</taxon>
        <taxon>Rhodanobacteraceae</taxon>
        <taxon>Dokdonella</taxon>
    </lineage>
</organism>
<evidence type="ECO:0000259" key="1">
    <source>
        <dbReference type="SMART" id="SM01321"/>
    </source>
</evidence>
<reference evidence="2 3" key="1">
    <citation type="journal article" date="2015" name="Stand. Genomic Sci.">
        <title>Genomic Encyclopedia of Bacterial and Archaeal Type Strains, Phase III: the genomes of soil and plant-associated and newly described type strains.</title>
        <authorList>
            <person name="Whitman W.B."/>
            <person name="Woyke T."/>
            <person name="Klenk H.P."/>
            <person name="Zhou Y."/>
            <person name="Lilburn T.G."/>
            <person name="Beck B.J."/>
            <person name="De Vos P."/>
            <person name="Vandamme P."/>
            <person name="Eisen J.A."/>
            <person name="Garrity G."/>
            <person name="Hugenholtz P."/>
            <person name="Kyrpides N.C."/>
        </authorList>
    </citation>
    <scope>NUCLEOTIDE SEQUENCE [LARGE SCALE GENOMIC DNA]</scope>
    <source>
        <strain evidence="2 3">A3</strain>
    </source>
</reference>
<dbReference type="InterPro" id="IPR052715">
    <property type="entry name" value="RAYT_transposase"/>
</dbReference>
<gene>
    <name evidence="2" type="ORF">EV148_107190</name>
</gene>